<comment type="caution">
    <text evidence="1">The sequence shown here is derived from an EMBL/GenBank/DDBJ whole genome shotgun (WGS) entry which is preliminary data.</text>
</comment>
<dbReference type="Proteomes" id="UP000632498">
    <property type="component" value="Unassembled WGS sequence"/>
</dbReference>
<gene>
    <name evidence="1" type="ORF">GCM10011332_05940</name>
</gene>
<dbReference type="RefSeq" id="WP_229734216.1">
    <property type="nucleotide sequence ID" value="NZ_BMHV01000003.1"/>
</dbReference>
<dbReference type="SUPFAM" id="SSF53850">
    <property type="entry name" value="Periplasmic binding protein-like II"/>
    <property type="match status" value="1"/>
</dbReference>
<reference evidence="1" key="2">
    <citation type="submission" date="2020-09" db="EMBL/GenBank/DDBJ databases">
        <authorList>
            <person name="Sun Q."/>
            <person name="Zhou Y."/>
        </authorList>
    </citation>
    <scope>NUCLEOTIDE SEQUENCE</scope>
    <source>
        <strain evidence="1">CGMCC 1.15254</strain>
    </source>
</reference>
<dbReference type="EMBL" id="BMHV01000003">
    <property type="protein sequence ID" value="GGF55355.1"/>
    <property type="molecule type" value="Genomic_DNA"/>
</dbReference>
<dbReference type="Gene3D" id="3.40.190.10">
    <property type="entry name" value="Periplasmic binding protein-like II"/>
    <property type="match status" value="2"/>
</dbReference>
<dbReference type="Pfam" id="PF12974">
    <property type="entry name" value="Phosphonate-bd"/>
    <property type="match status" value="1"/>
</dbReference>
<protein>
    <submittedName>
        <fullName evidence="1">Phosphate ABC transporter substrate-binding protein</fullName>
    </submittedName>
</protein>
<name>A0A917BTI2_9PROT</name>
<organism evidence="1 2">
    <name type="scientific">Terasakiella brassicae</name>
    <dbReference type="NCBI Taxonomy" id="1634917"/>
    <lineage>
        <taxon>Bacteria</taxon>
        <taxon>Pseudomonadati</taxon>
        <taxon>Pseudomonadota</taxon>
        <taxon>Alphaproteobacteria</taxon>
        <taxon>Rhodospirillales</taxon>
        <taxon>Terasakiellaceae</taxon>
        <taxon>Terasakiella</taxon>
    </lineage>
</organism>
<dbReference type="PANTHER" id="PTHR30024">
    <property type="entry name" value="ALIPHATIC SULFONATES-BINDING PROTEIN-RELATED"/>
    <property type="match status" value="1"/>
</dbReference>
<dbReference type="PANTHER" id="PTHR30024:SF17">
    <property type="entry name" value="SOLUTE-BINDING PROTEIN FAMILY 3_N-TERMINAL DOMAIN-CONTAINING PROTEIN"/>
    <property type="match status" value="1"/>
</dbReference>
<dbReference type="AlphaFoldDB" id="A0A917BTI2"/>
<accession>A0A917BTI2</accession>
<evidence type="ECO:0000313" key="1">
    <source>
        <dbReference type="EMBL" id="GGF55355.1"/>
    </source>
</evidence>
<sequence>MKMKKYCQITVLGVVAFATVPMENARAETLYFGIVPQQAATRLANMWLPFMQELSAQTGLDIRFATMKDIPTFEQCLAQGAYDIAYMNPYHYTVFSKKSGYRAFAHQSEKKLKGLIVVKKGSEVTSLAGLDKKKVAFPSPAAFGASVLPRTEMKAEGLKIEPVYVKSHDSVYKSVIAGYFVAGGGVLRTFNSIPQGMRDQLQVIYRTGAYTPHAFAVNGAMPEEHLATIQNAMLDIARHKPGLMKSIGMTGLVTAQDSDWNDVRKLDLSQYETKIVQLGTVKCRFD</sequence>
<reference evidence="1" key="1">
    <citation type="journal article" date="2014" name="Int. J. Syst. Evol. Microbiol.">
        <title>Complete genome sequence of Corynebacterium casei LMG S-19264T (=DSM 44701T), isolated from a smear-ripened cheese.</title>
        <authorList>
            <consortium name="US DOE Joint Genome Institute (JGI-PGF)"/>
            <person name="Walter F."/>
            <person name="Albersmeier A."/>
            <person name="Kalinowski J."/>
            <person name="Ruckert C."/>
        </authorList>
    </citation>
    <scope>NUCLEOTIDE SEQUENCE</scope>
    <source>
        <strain evidence="1">CGMCC 1.15254</strain>
    </source>
</reference>
<keyword evidence="2" id="KW-1185">Reference proteome</keyword>
<proteinExistence type="predicted"/>
<evidence type="ECO:0000313" key="2">
    <source>
        <dbReference type="Proteomes" id="UP000632498"/>
    </source>
</evidence>